<evidence type="ECO:0000256" key="1">
    <source>
        <dbReference type="SAM" id="MobiDB-lite"/>
    </source>
</evidence>
<evidence type="ECO:0000313" key="2">
    <source>
        <dbReference type="EMBL" id="CAB1435392.1"/>
    </source>
</evidence>
<sequence length="123" mass="13819">MAAQSDSLVDCPSTADDVLVPPGRTETKMNSFPSRKPADDPNMHIFGPCVLKQRRTAQVMTNCINKAFILLNIQGDRITITPDPRVSIQPPPRHTLYLLTPQRRHHMNTLSFVTLERIVISTD</sequence>
<accession>A0A9N7UQX6</accession>
<dbReference type="Proteomes" id="UP001153269">
    <property type="component" value="Unassembled WGS sequence"/>
</dbReference>
<dbReference type="AlphaFoldDB" id="A0A9N7UQX6"/>
<reference evidence="2" key="1">
    <citation type="submission" date="2020-03" db="EMBL/GenBank/DDBJ databases">
        <authorList>
            <person name="Weist P."/>
        </authorList>
    </citation>
    <scope>NUCLEOTIDE SEQUENCE</scope>
</reference>
<comment type="caution">
    <text evidence="2">The sequence shown here is derived from an EMBL/GenBank/DDBJ whole genome shotgun (WGS) entry which is preliminary data.</text>
</comment>
<protein>
    <submittedName>
        <fullName evidence="2">Uncharacterized protein</fullName>
    </submittedName>
</protein>
<dbReference type="EMBL" id="CADEAL010001768">
    <property type="protein sequence ID" value="CAB1435392.1"/>
    <property type="molecule type" value="Genomic_DNA"/>
</dbReference>
<proteinExistence type="predicted"/>
<organism evidence="2 3">
    <name type="scientific">Pleuronectes platessa</name>
    <name type="common">European plaice</name>
    <dbReference type="NCBI Taxonomy" id="8262"/>
    <lineage>
        <taxon>Eukaryota</taxon>
        <taxon>Metazoa</taxon>
        <taxon>Chordata</taxon>
        <taxon>Craniata</taxon>
        <taxon>Vertebrata</taxon>
        <taxon>Euteleostomi</taxon>
        <taxon>Actinopterygii</taxon>
        <taxon>Neopterygii</taxon>
        <taxon>Teleostei</taxon>
        <taxon>Neoteleostei</taxon>
        <taxon>Acanthomorphata</taxon>
        <taxon>Carangaria</taxon>
        <taxon>Pleuronectiformes</taxon>
        <taxon>Pleuronectoidei</taxon>
        <taxon>Pleuronectidae</taxon>
        <taxon>Pleuronectes</taxon>
    </lineage>
</organism>
<keyword evidence="3" id="KW-1185">Reference proteome</keyword>
<gene>
    <name evidence="2" type="ORF">PLEPLA_LOCUS23474</name>
</gene>
<name>A0A9N7UQX6_PLEPL</name>
<evidence type="ECO:0000313" key="3">
    <source>
        <dbReference type="Proteomes" id="UP001153269"/>
    </source>
</evidence>
<feature type="region of interest" description="Disordered" evidence="1">
    <location>
        <begin position="1"/>
        <end position="40"/>
    </location>
</feature>